<organism evidence="5 6">
    <name type="scientific">Microbacterium paludicola</name>
    <dbReference type="NCBI Taxonomy" id="300019"/>
    <lineage>
        <taxon>Bacteria</taxon>
        <taxon>Bacillati</taxon>
        <taxon>Actinomycetota</taxon>
        <taxon>Actinomycetes</taxon>
        <taxon>Micrococcales</taxon>
        <taxon>Microbacteriaceae</taxon>
        <taxon>Microbacterium</taxon>
    </lineage>
</organism>
<gene>
    <name evidence="5" type="ORF">E4U02_01840</name>
</gene>
<dbReference type="Proteomes" id="UP000298358">
    <property type="component" value="Unassembled WGS sequence"/>
</dbReference>
<dbReference type="InterPro" id="IPR000843">
    <property type="entry name" value="HTH_LacI"/>
</dbReference>
<dbReference type="Gene3D" id="3.40.50.2300">
    <property type="match status" value="2"/>
</dbReference>
<sequence length="341" mass="36108">MTVGDQAPHRRVTIRDVAVAAGVSVATVSKVVNGRDGIAASTSARVMGVVDELGYETSLIASSMRKSRTQVIGVFVAEFEPFAQQLLQGVSYALRDTQYDILAYAGSVSAGDHAGWERRSLSRLGGTLVDGAIIVTPTVNLDETSVPIVAIDPHTGPTGPAVIDTDNFGGARMATEHLISLGHRRVAHLRGRTDLVSAQRREDGFRAAHADAGLAVDDTLIFDGGYRASLATRAIGEMLDRDDRPTAVFAANDMTALEVIRIATERGLRVPEDLSVIGFDDLPAAAGNRPGLTTIRQPLHEMGVSAVRLLLSMLDGGATEHIRMPAELVLRDTTRAPGASA</sequence>
<dbReference type="PANTHER" id="PTHR30146:SF109">
    <property type="entry name" value="HTH-TYPE TRANSCRIPTIONAL REGULATOR GALS"/>
    <property type="match status" value="1"/>
</dbReference>
<dbReference type="CDD" id="cd06267">
    <property type="entry name" value="PBP1_LacI_sugar_binding-like"/>
    <property type="match status" value="1"/>
</dbReference>
<feature type="domain" description="HTH lacI-type" evidence="4">
    <location>
        <begin position="12"/>
        <end position="66"/>
    </location>
</feature>
<dbReference type="SUPFAM" id="SSF47413">
    <property type="entry name" value="lambda repressor-like DNA-binding domains"/>
    <property type="match status" value="1"/>
</dbReference>
<protein>
    <submittedName>
        <fullName evidence="5">LacI family DNA-binding transcriptional regulator</fullName>
    </submittedName>
</protein>
<dbReference type="PANTHER" id="PTHR30146">
    <property type="entry name" value="LACI-RELATED TRANSCRIPTIONAL REPRESSOR"/>
    <property type="match status" value="1"/>
</dbReference>
<name>A0A4Y9G006_9MICO</name>
<dbReference type="InterPro" id="IPR028082">
    <property type="entry name" value="Peripla_BP_I"/>
</dbReference>
<dbReference type="PRINTS" id="PR00036">
    <property type="entry name" value="HTHLACI"/>
</dbReference>
<dbReference type="SUPFAM" id="SSF53822">
    <property type="entry name" value="Periplasmic binding protein-like I"/>
    <property type="match status" value="1"/>
</dbReference>
<evidence type="ECO:0000313" key="6">
    <source>
        <dbReference type="Proteomes" id="UP000298358"/>
    </source>
</evidence>
<dbReference type="SMART" id="SM00354">
    <property type="entry name" value="HTH_LACI"/>
    <property type="match status" value="1"/>
</dbReference>
<evidence type="ECO:0000256" key="3">
    <source>
        <dbReference type="ARBA" id="ARBA00023163"/>
    </source>
</evidence>
<evidence type="ECO:0000313" key="5">
    <source>
        <dbReference type="EMBL" id="TFU34412.1"/>
    </source>
</evidence>
<evidence type="ECO:0000259" key="4">
    <source>
        <dbReference type="PROSITE" id="PS50932"/>
    </source>
</evidence>
<keyword evidence="6" id="KW-1185">Reference proteome</keyword>
<dbReference type="PROSITE" id="PS00356">
    <property type="entry name" value="HTH_LACI_1"/>
    <property type="match status" value="1"/>
</dbReference>
<evidence type="ECO:0000256" key="1">
    <source>
        <dbReference type="ARBA" id="ARBA00023015"/>
    </source>
</evidence>
<accession>A0A4Y9G006</accession>
<dbReference type="InterPro" id="IPR010982">
    <property type="entry name" value="Lambda_DNA-bd_dom_sf"/>
</dbReference>
<evidence type="ECO:0000256" key="2">
    <source>
        <dbReference type="ARBA" id="ARBA00023125"/>
    </source>
</evidence>
<dbReference type="InterPro" id="IPR046335">
    <property type="entry name" value="LacI/GalR-like_sensor"/>
</dbReference>
<dbReference type="GO" id="GO:0003700">
    <property type="term" value="F:DNA-binding transcription factor activity"/>
    <property type="evidence" value="ECO:0007669"/>
    <property type="project" value="TreeGrafter"/>
</dbReference>
<dbReference type="PROSITE" id="PS50932">
    <property type="entry name" value="HTH_LACI_2"/>
    <property type="match status" value="1"/>
</dbReference>
<proteinExistence type="predicted"/>
<comment type="caution">
    <text evidence="5">The sequence shown here is derived from an EMBL/GenBank/DDBJ whole genome shotgun (WGS) entry which is preliminary data.</text>
</comment>
<dbReference type="GO" id="GO:0000976">
    <property type="term" value="F:transcription cis-regulatory region binding"/>
    <property type="evidence" value="ECO:0007669"/>
    <property type="project" value="TreeGrafter"/>
</dbReference>
<dbReference type="Pfam" id="PF00356">
    <property type="entry name" value="LacI"/>
    <property type="match status" value="1"/>
</dbReference>
<keyword evidence="1" id="KW-0805">Transcription regulation</keyword>
<dbReference type="AlphaFoldDB" id="A0A4Y9G006"/>
<dbReference type="Gene3D" id="1.10.260.40">
    <property type="entry name" value="lambda repressor-like DNA-binding domains"/>
    <property type="match status" value="1"/>
</dbReference>
<keyword evidence="3" id="KW-0804">Transcription</keyword>
<dbReference type="EMBL" id="SPQB01000002">
    <property type="protein sequence ID" value="TFU34412.1"/>
    <property type="molecule type" value="Genomic_DNA"/>
</dbReference>
<dbReference type="OrthoDB" id="3227375at2"/>
<dbReference type="RefSeq" id="WP_135112572.1">
    <property type="nucleotide sequence ID" value="NZ_SPQB01000002.1"/>
</dbReference>
<reference evidence="5 6" key="1">
    <citation type="submission" date="2019-03" db="EMBL/GenBank/DDBJ databases">
        <title>Diversity of the mouse oral microbiome.</title>
        <authorList>
            <person name="Joseph S."/>
            <person name="Aduse-Opoku J."/>
            <person name="Curtis M."/>
            <person name="Wade W."/>
            <person name="Hashim A."/>
        </authorList>
    </citation>
    <scope>NUCLEOTIDE SEQUENCE [LARGE SCALE GENOMIC DNA]</scope>
    <source>
        <strain evidence="5 6">P1012</strain>
    </source>
</reference>
<dbReference type="Pfam" id="PF13377">
    <property type="entry name" value="Peripla_BP_3"/>
    <property type="match status" value="1"/>
</dbReference>
<keyword evidence="2 5" id="KW-0238">DNA-binding</keyword>